<protein>
    <submittedName>
        <fullName evidence="1">Uncharacterized protein</fullName>
    </submittedName>
</protein>
<organism evidence="1 2">
    <name type="scientific">Nocardiopsis tropica</name>
    <dbReference type="NCBI Taxonomy" id="109330"/>
    <lineage>
        <taxon>Bacteria</taxon>
        <taxon>Bacillati</taxon>
        <taxon>Actinomycetota</taxon>
        <taxon>Actinomycetes</taxon>
        <taxon>Streptosporangiales</taxon>
        <taxon>Nocardiopsidaceae</taxon>
        <taxon>Nocardiopsis</taxon>
    </lineage>
</organism>
<dbReference type="RefSeq" id="WP_330158836.1">
    <property type="nucleotide sequence ID" value="NZ_BAAAJA010000022.1"/>
</dbReference>
<gene>
    <name evidence="1" type="ORF">Q8A49_14830</name>
</gene>
<accession>A0ABU7KR60</accession>
<comment type="caution">
    <text evidence="1">The sequence shown here is derived from an EMBL/GenBank/DDBJ whole genome shotgun (WGS) entry which is preliminary data.</text>
</comment>
<dbReference type="Proteomes" id="UP001348641">
    <property type="component" value="Unassembled WGS sequence"/>
</dbReference>
<name>A0ABU7KR60_9ACTN</name>
<proteinExistence type="predicted"/>
<dbReference type="EMBL" id="JAUUCC010000034">
    <property type="protein sequence ID" value="MEE2051773.1"/>
    <property type="molecule type" value="Genomic_DNA"/>
</dbReference>
<evidence type="ECO:0000313" key="2">
    <source>
        <dbReference type="Proteomes" id="UP001348641"/>
    </source>
</evidence>
<evidence type="ECO:0000313" key="1">
    <source>
        <dbReference type="EMBL" id="MEE2051773.1"/>
    </source>
</evidence>
<reference evidence="1 2" key="1">
    <citation type="submission" date="2023-07" db="EMBL/GenBank/DDBJ databases">
        <authorList>
            <person name="Girao M."/>
            <person name="Carvalho M.F."/>
        </authorList>
    </citation>
    <scope>NUCLEOTIDE SEQUENCE [LARGE SCALE GENOMIC DNA]</scope>
    <source>
        <strain evidence="1 2">66/93</strain>
    </source>
</reference>
<sequence length="78" mass="8829">MYAIYDDQTEDRLSDQESPTVEAAQEHMRTLLTRTREQVEATGDSAAGMVLEWSIRSQETGRPVAWHYGPPPTTAVYE</sequence>